<dbReference type="RefSeq" id="WP_038061261.1">
    <property type="nucleotide sequence ID" value="NZ_JPSL02000038.1"/>
</dbReference>
<dbReference type="PANTHER" id="PTHR42711:SF16">
    <property type="entry name" value="ABC TRANSPORTER ATP-BINDING PROTEIN"/>
    <property type="match status" value="1"/>
</dbReference>
<dbReference type="PATRIC" id="fig|276.5.peg.360"/>
<dbReference type="SMART" id="SM00382">
    <property type="entry name" value="AAA"/>
    <property type="match status" value="1"/>
</dbReference>
<evidence type="ECO:0000256" key="1">
    <source>
        <dbReference type="ARBA" id="ARBA00022448"/>
    </source>
</evidence>
<evidence type="ECO:0000256" key="2">
    <source>
        <dbReference type="ARBA" id="ARBA00022741"/>
    </source>
</evidence>
<dbReference type="PROSITE" id="PS50893">
    <property type="entry name" value="ABC_TRANSPORTER_2"/>
    <property type="match status" value="1"/>
</dbReference>
<organism evidence="5 6">
    <name type="scientific">Thermus filiformis</name>
    <dbReference type="NCBI Taxonomy" id="276"/>
    <lineage>
        <taxon>Bacteria</taxon>
        <taxon>Thermotogati</taxon>
        <taxon>Deinococcota</taxon>
        <taxon>Deinococci</taxon>
        <taxon>Thermales</taxon>
        <taxon>Thermaceae</taxon>
        <taxon>Thermus</taxon>
    </lineage>
</organism>
<dbReference type="Gene3D" id="3.40.50.300">
    <property type="entry name" value="P-loop containing nucleotide triphosphate hydrolases"/>
    <property type="match status" value="1"/>
</dbReference>
<feature type="domain" description="ABC transporter" evidence="4">
    <location>
        <begin position="5"/>
        <end position="235"/>
    </location>
</feature>
<dbReference type="OrthoDB" id="29975at2"/>
<evidence type="ECO:0000313" key="6">
    <source>
        <dbReference type="Proteomes" id="UP000030364"/>
    </source>
</evidence>
<dbReference type="CDD" id="cd03230">
    <property type="entry name" value="ABC_DR_subfamily_A"/>
    <property type="match status" value="1"/>
</dbReference>
<evidence type="ECO:0000313" key="5">
    <source>
        <dbReference type="EMBL" id="KGQ22805.1"/>
    </source>
</evidence>
<keyword evidence="3 5" id="KW-0067">ATP-binding</keyword>
<dbReference type="AlphaFoldDB" id="A0A0A2WWZ4"/>
<dbReference type="GO" id="GO:0005524">
    <property type="term" value="F:ATP binding"/>
    <property type="evidence" value="ECO:0007669"/>
    <property type="project" value="UniProtKB-KW"/>
</dbReference>
<sequence length="300" mass="33195">MEHPLVARGLSKRFGALEAVKKVSLTLARGEVLAFLGPNGAGKTTTIKMVAGLLQPDEGRVEIAGKDPHRDPWALREVGAVLEGNRNLYWRLTPLENLLYFGVARGLRYREALDRARALLEAFGLAEKAGALVRTLSRGMQQRLALAVALIHRPSLLLLDEPTLGLDVESALAVQEEIRRLAEEGYAILLTTHQLDVAQRLSHRVAILRAGEVVLEGRTEEVLSRFSGTHYTLVLGEDPPEAVQARLLARGLEGEGRRWVYLGPPEGLWEVLDLVRPLPLERLEKDRADLTEVFLKVLKG</sequence>
<dbReference type="InterPro" id="IPR003439">
    <property type="entry name" value="ABC_transporter-like_ATP-bd"/>
</dbReference>
<dbReference type="EMBL" id="JPSL02000038">
    <property type="protein sequence ID" value="KGQ22805.1"/>
    <property type="molecule type" value="Genomic_DNA"/>
</dbReference>
<keyword evidence="2" id="KW-0547">Nucleotide-binding</keyword>
<reference evidence="5 6" key="1">
    <citation type="journal article" date="2015" name="Genome Announc.">
        <title>Draft Genome Sequence of the Thermophile Thermus filiformis ATCC 43280, Producer of Carotenoid-(Di)glucoside-Branched Fatty Acid (Di)esters and Source of Hyperthermostable Enzymes of Biotechnological Interest.</title>
        <authorList>
            <person name="Mandelli F."/>
            <person name="Oliveira Ramires B."/>
            <person name="Couger M.B."/>
            <person name="Paixao D.A."/>
            <person name="Camilo C.M."/>
            <person name="Polikarpov I."/>
            <person name="Prade R."/>
            <person name="Riano-Pachon D.M."/>
            <person name="Squina F.M."/>
        </authorList>
    </citation>
    <scope>NUCLEOTIDE SEQUENCE [LARGE SCALE GENOMIC DNA]</scope>
    <source>
        <strain evidence="5 6">ATCC 43280</strain>
    </source>
</reference>
<dbReference type="Proteomes" id="UP000030364">
    <property type="component" value="Unassembled WGS sequence"/>
</dbReference>
<dbReference type="SUPFAM" id="SSF52540">
    <property type="entry name" value="P-loop containing nucleoside triphosphate hydrolases"/>
    <property type="match status" value="1"/>
</dbReference>
<gene>
    <name evidence="5" type="ORF">THFILI_04255</name>
</gene>
<comment type="caution">
    <text evidence="5">The sequence shown here is derived from an EMBL/GenBank/DDBJ whole genome shotgun (WGS) entry which is preliminary data.</text>
</comment>
<keyword evidence="1" id="KW-0813">Transport</keyword>
<dbReference type="InterPro" id="IPR003593">
    <property type="entry name" value="AAA+_ATPase"/>
</dbReference>
<dbReference type="PANTHER" id="PTHR42711">
    <property type="entry name" value="ABC TRANSPORTER ATP-BINDING PROTEIN"/>
    <property type="match status" value="1"/>
</dbReference>
<dbReference type="STRING" id="276.THFILI_04255"/>
<dbReference type="InterPro" id="IPR027417">
    <property type="entry name" value="P-loop_NTPase"/>
</dbReference>
<evidence type="ECO:0000256" key="3">
    <source>
        <dbReference type="ARBA" id="ARBA00022840"/>
    </source>
</evidence>
<keyword evidence="6" id="KW-1185">Reference proteome</keyword>
<dbReference type="GO" id="GO:0016887">
    <property type="term" value="F:ATP hydrolysis activity"/>
    <property type="evidence" value="ECO:0007669"/>
    <property type="project" value="InterPro"/>
</dbReference>
<evidence type="ECO:0000259" key="4">
    <source>
        <dbReference type="PROSITE" id="PS50893"/>
    </source>
</evidence>
<dbReference type="Pfam" id="PF00005">
    <property type="entry name" value="ABC_tran"/>
    <property type="match status" value="1"/>
</dbReference>
<accession>A0A0A2WWZ4</accession>
<name>A0A0A2WWZ4_THEFI</name>
<protein>
    <submittedName>
        <fullName evidence="5">Multidrug ABC transporter ATP-binding protein</fullName>
    </submittedName>
</protein>
<proteinExistence type="predicted"/>
<dbReference type="InterPro" id="IPR050763">
    <property type="entry name" value="ABC_transporter_ATP-binding"/>
</dbReference>